<dbReference type="EMBL" id="JAXCGZ010017150">
    <property type="protein sequence ID" value="KAK7068699.1"/>
    <property type="molecule type" value="Genomic_DNA"/>
</dbReference>
<keyword evidence="9" id="KW-0393">Immunoglobulin domain</keyword>
<keyword evidence="2" id="KW-0812">Transmembrane</keyword>
<evidence type="ECO:0000256" key="2">
    <source>
        <dbReference type="ARBA" id="ARBA00022692"/>
    </source>
</evidence>
<dbReference type="InterPro" id="IPR036179">
    <property type="entry name" value="Ig-like_dom_sf"/>
</dbReference>
<feature type="domain" description="Ig-like" evidence="10">
    <location>
        <begin position="310"/>
        <end position="402"/>
    </location>
</feature>
<dbReference type="InterPro" id="IPR013098">
    <property type="entry name" value="Ig_I-set"/>
</dbReference>
<dbReference type="PROSITE" id="PS50835">
    <property type="entry name" value="IG_LIKE"/>
    <property type="match status" value="10"/>
</dbReference>
<keyword evidence="3" id="KW-0732">Signal</keyword>
<feature type="domain" description="Ig-like" evidence="10">
    <location>
        <begin position="215"/>
        <end position="307"/>
    </location>
</feature>
<feature type="domain" description="Ig-like" evidence="10">
    <location>
        <begin position="685"/>
        <end position="778"/>
    </location>
</feature>
<evidence type="ECO:0000256" key="5">
    <source>
        <dbReference type="ARBA" id="ARBA00022889"/>
    </source>
</evidence>
<dbReference type="GO" id="GO:0005886">
    <property type="term" value="C:plasma membrane"/>
    <property type="evidence" value="ECO:0007669"/>
    <property type="project" value="TreeGrafter"/>
</dbReference>
<keyword evidence="6" id="KW-1133">Transmembrane helix</keyword>
<evidence type="ECO:0000256" key="9">
    <source>
        <dbReference type="ARBA" id="ARBA00023319"/>
    </source>
</evidence>
<dbReference type="GO" id="GO:0030424">
    <property type="term" value="C:axon"/>
    <property type="evidence" value="ECO:0007669"/>
    <property type="project" value="TreeGrafter"/>
</dbReference>
<evidence type="ECO:0000313" key="11">
    <source>
        <dbReference type="EMBL" id="KAK7068699.1"/>
    </source>
</evidence>
<protein>
    <recommendedName>
        <fullName evidence="10">Ig-like domain-containing protein</fullName>
    </recommendedName>
</protein>
<dbReference type="InterPro" id="IPR013783">
    <property type="entry name" value="Ig-like_fold"/>
</dbReference>
<comment type="subcellular location">
    <subcellularLocation>
        <location evidence="1">Membrane</location>
        <topology evidence="1">Single-pass membrane protein</topology>
    </subcellularLocation>
</comment>
<organism evidence="11 12">
    <name type="scientific">Halocaridina rubra</name>
    <name type="common">Hawaiian red shrimp</name>
    <dbReference type="NCBI Taxonomy" id="373956"/>
    <lineage>
        <taxon>Eukaryota</taxon>
        <taxon>Metazoa</taxon>
        <taxon>Ecdysozoa</taxon>
        <taxon>Arthropoda</taxon>
        <taxon>Crustacea</taxon>
        <taxon>Multicrustacea</taxon>
        <taxon>Malacostraca</taxon>
        <taxon>Eumalacostraca</taxon>
        <taxon>Eucarida</taxon>
        <taxon>Decapoda</taxon>
        <taxon>Pleocyemata</taxon>
        <taxon>Caridea</taxon>
        <taxon>Atyoidea</taxon>
        <taxon>Atyidae</taxon>
        <taxon>Halocaridina</taxon>
    </lineage>
</organism>
<dbReference type="GO" id="GO:0007411">
    <property type="term" value="P:axon guidance"/>
    <property type="evidence" value="ECO:0007669"/>
    <property type="project" value="TreeGrafter"/>
</dbReference>
<evidence type="ECO:0000313" key="12">
    <source>
        <dbReference type="Proteomes" id="UP001381693"/>
    </source>
</evidence>
<feature type="domain" description="Ig-like" evidence="10">
    <location>
        <begin position="935"/>
        <end position="1028"/>
    </location>
</feature>
<dbReference type="FunFam" id="2.60.40.10:FF:000017">
    <property type="entry name" value="Down syndrome cell adhesion molecule b"/>
    <property type="match status" value="4"/>
</dbReference>
<sequence length="1033" mass="114165">MLASGRPNRGIKLSSLDGLEKEEQPEILPFTFPLEVKEGQPLQVGCTVMAGDDPITLQWYKDEMPLQSSSEFMINSITSRMNMLIIQGATSEHSGMYSCKAFNPVGQTGYSAVLEVLEKPDILPFDFPSEVQEGQLLQVSCTVTRGDDPVTVQWYKDEKPLSSSPQFMINNVVPRMSQLILQGVGSEHSGTFTCRAFNRIGEASFSDDLRVKEKPEILPFNFPKEVQEGQLLQVSCTVTTGDDPVTLQWYKDEIPITSSPKFMINKVDSRMNFLILRDVSAEHTGTYSCLAFNPFGQQRSSGQLWVNVPPRIIPFHFEEHIRAGSLVQVICVVGEGDSPIDIRWTLHGEEVRPKLGIFTQRVGERTSILSIDQVGSEHRGSYTCLASNHAGRTNHTETLWVNEPPEIRPFQFEPELLSGSDTQLQCYIIQGDPPLHIAWYFHGQEVSHVMGVSTMKLGSKSSILNIEHVTHGHAGDYTCVATNRAGEARYSATLVVHATIQFAEPPRIRPFSFEGELTSGKDTQITCYVTDGDTPLTIRWYFHGQDVSHIMGVSTVKLGSRSSILSIEHVTHGHSGVYTCVASNMAEPPLIVPFDFGGMDLFEGGIATATCVVSQGVLPMTITWTFNSGFLQSDDTRKIHSFGGRMSILTIEPLSDFHRGLYGCSASNRAGHDKIEAELIVQEPPLLMPVNFGEFEVYEGDSVQASCMARKGDLPMTFLWRFQGALVTPSTIVRIVNLGLRNSLLSISSVEAHHQGIYICEVTNAAGTAQYATDLKVNEPPQTFPIDFGSDTFYEGDFAQANCVLRKGDLPVMFQWTFNEMSLLASDSVEILNVGGRTSLLTINPVRGHHQGNFSCIATNAAGSTRMGASIIVNGICCIGSIWIINTISKSWSSPVDFLKDYYFFLVMCWFSFSSSTLCQTNLLITNNCYITEPPQLTPVDFGELTFFEGDLAHATCVLRKGDLPIKLTWMFDGKELFDSDDIQILNVGRKTSILTLDPVQAYHQGTYSCSARNDAGTDLVETQLVINGTEVI</sequence>
<dbReference type="InterPro" id="IPR003599">
    <property type="entry name" value="Ig_sub"/>
</dbReference>
<keyword evidence="5" id="KW-0130">Cell adhesion</keyword>
<feature type="domain" description="Ig-like" evidence="10">
    <location>
        <begin position="506"/>
        <end position="591"/>
    </location>
</feature>
<dbReference type="FunFam" id="2.60.40.10:FF:000333">
    <property type="entry name" value="Down syndrome cell adhesion molecule"/>
    <property type="match status" value="6"/>
</dbReference>
<keyword evidence="8" id="KW-1015">Disulfide bond</keyword>
<evidence type="ECO:0000256" key="1">
    <source>
        <dbReference type="ARBA" id="ARBA00004167"/>
    </source>
</evidence>
<dbReference type="GO" id="GO:0070593">
    <property type="term" value="P:dendrite self-avoidance"/>
    <property type="evidence" value="ECO:0007669"/>
    <property type="project" value="TreeGrafter"/>
</dbReference>
<feature type="domain" description="Ig-like" evidence="10">
    <location>
        <begin position="781"/>
        <end position="872"/>
    </location>
</feature>
<dbReference type="InterPro" id="IPR003598">
    <property type="entry name" value="Ig_sub2"/>
</dbReference>
<dbReference type="Pfam" id="PF13927">
    <property type="entry name" value="Ig_3"/>
    <property type="match status" value="6"/>
</dbReference>
<evidence type="ECO:0000259" key="10">
    <source>
        <dbReference type="PROSITE" id="PS50835"/>
    </source>
</evidence>
<feature type="domain" description="Ig-like" evidence="10">
    <location>
        <begin position="25"/>
        <end position="117"/>
    </location>
</feature>
<name>A0AAN8WWP0_HALRR</name>
<gene>
    <name evidence="11" type="ORF">SK128_024055</name>
</gene>
<dbReference type="PANTHER" id="PTHR10075:SF101">
    <property type="entry name" value="ZWEI IG DOMAIN PROTEIN ZIG-3"/>
    <property type="match status" value="1"/>
</dbReference>
<dbReference type="SUPFAM" id="SSF48726">
    <property type="entry name" value="Immunoglobulin"/>
    <property type="match status" value="10"/>
</dbReference>
<accession>A0AAN8WWP0</accession>
<proteinExistence type="predicted"/>
<dbReference type="PANTHER" id="PTHR10075">
    <property type="entry name" value="BASIGIN RELATED"/>
    <property type="match status" value="1"/>
</dbReference>
<keyword evidence="4" id="KW-0677">Repeat</keyword>
<evidence type="ECO:0000256" key="3">
    <source>
        <dbReference type="ARBA" id="ARBA00022729"/>
    </source>
</evidence>
<dbReference type="InterPro" id="IPR007110">
    <property type="entry name" value="Ig-like_dom"/>
</dbReference>
<evidence type="ECO:0000256" key="7">
    <source>
        <dbReference type="ARBA" id="ARBA00023136"/>
    </source>
</evidence>
<dbReference type="Gene3D" id="2.60.40.10">
    <property type="entry name" value="Immunoglobulins"/>
    <property type="match status" value="10"/>
</dbReference>
<dbReference type="AlphaFoldDB" id="A0AAN8WWP0"/>
<dbReference type="Proteomes" id="UP001381693">
    <property type="component" value="Unassembled WGS sequence"/>
</dbReference>
<dbReference type="Pfam" id="PF07679">
    <property type="entry name" value="I-set"/>
    <property type="match status" value="4"/>
</dbReference>
<dbReference type="SMART" id="SM00409">
    <property type="entry name" value="IG"/>
    <property type="match status" value="10"/>
</dbReference>
<reference evidence="11 12" key="1">
    <citation type="submission" date="2023-11" db="EMBL/GenBank/DDBJ databases">
        <title>Halocaridina rubra genome assembly.</title>
        <authorList>
            <person name="Smith C."/>
        </authorList>
    </citation>
    <scope>NUCLEOTIDE SEQUENCE [LARGE SCALE GENOMIC DNA]</scope>
    <source>
        <strain evidence="11">EP-1</strain>
        <tissue evidence="11">Whole</tissue>
    </source>
</reference>
<dbReference type="GO" id="GO:0007156">
    <property type="term" value="P:homophilic cell adhesion via plasma membrane adhesion molecules"/>
    <property type="evidence" value="ECO:0007669"/>
    <property type="project" value="TreeGrafter"/>
</dbReference>
<evidence type="ECO:0000256" key="4">
    <source>
        <dbReference type="ARBA" id="ARBA00022737"/>
    </source>
</evidence>
<dbReference type="SMART" id="SM00408">
    <property type="entry name" value="IGc2"/>
    <property type="match status" value="10"/>
</dbReference>
<keyword evidence="12" id="KW-1185">Reference proteome</keyword>
<feature type="domain" description="Ig-like" evidence="10">
    <location>
        <begin position="120"/>
        <end position="212"/>
    </location>
</feature>
<dbReference type="GO" id="GO:0098632">
    <property type="term" value="F:cell-cell adhesion mediator activity"/>
    <property type="evidence" value="ECO:0007669"/>
    <property type="project" value="TreeGrafter"/>
</dbReference>
<feature type="domain" description="Ig-like" evidence="10">
    <location>
        <begin position="603"/>
        <end position="680"/>
    </location>
</feature>
<evidence type="ECO:0000256" key="6">
    <source>
        <dbReference type="ARBA" id="ARBA00022989"/>
    </source>
</evidence>
<comment type="caution">
    <text evidence="11">The sequence shown here is derived from an EMBL/GenBank/DDBJ whole genome shotgun (WGS) entry which is preliminary data.</text>
</comment>
<evidence type="ECO:0000256" key="8">
    <source>
        <dbReference type="ARBA" id="ARBA00023157"/>
    </source>
</evidence>
<feature type="domain" description="Ig-like" evidence="10">
    <location>
        <begin position="405"/>
        <end position="495"/>
    </location>
</feature>
<keyword evidence="7" id="KW-0472">Membrane</keyword>